<sequence length="817" mass="90005">MKKCLLILSVQLVAAVLGASYVMANTEKPHVYINPGHGGHDSDDRNVATPNFAAGDTSGFWESNASLKKGIALKQILEKKGYTTSISRVTNTSESDLDLSTIVELCNQSGADVFYAIHSNATGAGEGYRINYPIGLYRGYTGQPEIAGSDSLTACLGPYLLANKSTVWSNENYYMYGDWTFYPQWGYHVGLGVLRGNKAVSMLDEGSFHDYIPEAERLINPDYCWVEGWNFSLGADKFFNRLDKFDLGIVTGNIRDDRVIRNGNYVKLGDDNRVPVDGARVQLLDESGNVVQSTTTDSLDDGIYLFKYVEPGKYTVAVSDSSHFSMTKEVTVAANAPVYCNFDLKRVRNTAPRVLSYSPVWHENDAAVKCNTPVVLQFNWDMDTESTQQAFSISPAVEGTFTWEDTNYRMVFTPTDAYDTNTVYTVTLHKSARHGGGTPMDSDFTFQFRTQDRNHIYPLAVFPYEGAQVHYKAGQYVEFRTDSMLNAYNIASYFHVYDKDGNELSYNKRNVKYGKRGDDYGYCRLSLLKALTPGESYRLVVDKALSDTAGLHLENQESCNFTAVDAGEAKSGTVVDDFESTANYNVMLTDCVGSPSGTVSASSDKLFGSHSLQFAYQFYPDTTACYARQIVIEYQEPAATTFTHGDEIGVHINGDMSYNTLYAFFEPVGTTAQSPWVRVALSKIDYHGWHYATARTDSLEAGVAYRLSGLQLVKNDSKMGYSGTIKIDNLLKLPSTAVNSITAGKSLVKVGPVPASDYIVGSADGFIDGVELVNAAGQLVARNAANFVNVSNVAPGVYFLRVYMAGRATTHKVIVKH</sequence>
<dbReference type="InterPro" id="IPR013783">
    <property type="entry name" value="Ig-like_fold"/>
</dbReference>
<dbReference type="InterPro" id="IPR033764">
    <property type="entry name" value="Sdr_B"/>
</dbReference>
<protein>
    <submittedName>
        <fullName evidence="8">T9SS type A sorting domain-containing protein</fullName>
    </submittedName>
</protein>
<dbReference type="Pfam" id="PF13205">
    <property type="entry name" value="Big_5"/>
    <property type="match status" value="1"/>
</dbReference>
<keyword evidence="9" id="KW-1185">Reference proteome</keyword>
<accession>A0A6L5XC47</accession>
<dbReference type="SUPFAM" id="SSF53187">
    <property type="entry name" value="Zn-dependent exopeptidases"/>
    <property type="match status" value="1"/>
</dbReference>
<gene>
    <name evidence="8" type="ORF">FYJ29_09410</name>
</gene>
<evidence type="ECO:0000313" key="9">
    <source>
        <dbReference type="Proteomes" id="UP000483362"/>
    </source>
</evidence>
<dbReference type="InterPro" id="IPR032812">
    <property type="entry name" value="SbsA_Ig"/>
</dbReference>
<evidence type="ECO:0000259" key="6">
    <source>
        <dbReference type="Pfam" id="PF13205"/>
    </source>
</evidence>
<feature type="domain" description="SbsA Ig-like" evidence="6">
    <location>
        <begin position="349"/>
        <end position="450"/>
    </location>
</feature>
<dbReference type="GO" id="GO:0008745">
    <property type="term" value="F:N-acetylmuramoyl-L-alanine amidase activity"/>
    <property type="evidence" value="ECO:0007669"/>
    <property type="project" value="InterPro"/>
</dbReference>
<feature type="signal peptide" evidence="4">
    <location>
        <begin position="1"/>
        <end position="24"/>
    </location>
</feature>
<dbReference type="GO" id="GO:0005576">
    <property type="term" value="C:extracellular region"/>
    <property type="evidence" value="ECO:0007669"/>
    <property type="project" value="UniProtKB-SubCell"/>
</dbReference>
<proteinExistence type="predicted"/>
<evidence type="ECO:0000256" key="1">
    <source>
        <dbReference type="ARBA" id="ARBA00004613"/>
    </source>
</evidence>
<name>A0A6L5XC47_9BACT</name>
<keyword evidence="3 4" id="KW-0732">Signal</keyword>
<reference evidence="8 9" key="1">
    <citation type="submission" date="2019-08" db="EMBL/GenBank/DDBJ databases">
        <title>In-depth cultivation of the pig gut microbiome towards novel bacterial diversity and tailored functional studies.</title>
        <authorList>
            <person name="Wylensek D."/>
            <person name="Hitch T.C.A."/>
            <person name="Clavel T."/>
        </authorList>
    </citation>
    <scope>NUCLEOTIDE SEQUENCE [LARGE SCALE GENOMIC DNA]</scope>
    <source>
        <strain evidence="8 9">Oil-RF-744-WCA-WT-10</strain>
    </source>
</reference>
<evidence type="ECO:0000256" key="3">
    <source>
        <dbReference type="ARBA" id="ARBA00022729"/>
    </source>
</evidence>
<dbReference type="Pfam" id="PF01520">
    <property type="entry name" value="Amidase_3"/>
    <property type="match status" value="1"/>
</dbReference>
<dbReference type="Gene3D" id="2.60.40.10">
    <property type="entry name" value="Immunoglobulins"/>
    <property type="match status" value="1"/>
</dbReference>
<dbReference type="GO" id="GO:0009253">
    <property type="term" value="P:peptidoglycan catabolic process"/>
    <property type="evidence" value="ECO:0007669"/>
    <property type="project" value="InterPro"/>
</dbReference>
<evidence type="ECO:0000259" key="7">
    <source>
        <dbReference type="Pfam" id="PF17210"/>
    </source>
</evidence>
<dbReference type="RefSeq" id="WP_154328476.1">
    <property type="nucleotide sequence ID" value="NZ_CP045696.1"/>
</dbReference>
<dbReference type="NCBIfam" id="TIGR04183">
    <property type="entry name" value="Por_Secre_tail"/>
    <property type="match status" value="1"/>
</dbReference>
<dbReference type="EMBL" id="VULT01000014">
    <property type="protein sequence ID" value="MSS17970.1"/>
    <property type="molecule type" value="Genomic_DNA"/>
</dbReference>
<feature type="domain" description="MurNAc-LAA" evidence="5">
    <location>
        <begin position="31"/>
        <end position="132"/>
    </location>
</feature>
<evidence type="ECO:0000259" key="5">
    <source>
        <dbReference type="Pfam" id="PF01520"/>
    </source>
</evidence>
<dbReference type="AlphaFoldDB" id="A0A6L5XC47"/>
<feature type="domain" description="SD-repeat containing protein B" evidence="7">
    <location>
        <begin position="268"/>
        <end position="330"/>
    </location>
</feature>
<comment type="caution">
    <text evidence="8">The sequence shown here is derived from an EMBL/GenBank/DDBJ whole genome shotgun (WGS) entry which is preliminary data.</text>
</comment>
<dbReference type="Gene3D" id="3.40.630.40">
    <property type="entry name" value="Zn-dependent exopeptidases"/>
    <property type="match status" value="1"/>
</dbReference>
<evidence type="ECO:0000313" key="8">
    <source>
        <dbReference type="EMBL" id="MSS17970.1"/>
    </source>
</evidence>
<dbReference type="InterPro" id="IPR026444">
    <property type="entry name" value="Secre_tail"/>
</dbReference>
<dbReference type="SUPFAM" id="SSF49478">
    <property type="entry name" value="Cna protein B-type domain"/>
    <property type="match status" value="1"/>
</dbReference>
<dbReference type="Gene3D" id="2.60.40.3710">
    <property type="match status" value="1"/>
</dbReference>
<dbReference type="Proteomes" id="UP000483362">
    <property type="component" value="Unassembled WGS sequence"/>
</dbReference>
<dbReference type="InterPro" id="IPR002508">
    <property type="entry name" value="MurNAc-LAA_cat"/>
</dbReference>
<evidence type="ECO:0000256" key="2">
    <source>
        <dbReference type="ARBA" id="ARBA00022525"/>
    </source>
</evidence>
<feature type="chain" id="PRO_5026755347" evidence="4">
    <location>
        <begin position="25"/>
        <end position="817"/>
    </location>
</feature>
<evidence type="ECO:0000256" key="4">
    <source>
        <dbReference type="SAM" id="SignalP"/>
    </source>
</evidence>
<comment type="subcellular location">
    <subcellularLocation>
        <location evidence="1">Secreted</location>
    </subcellularLocation>
</comment>
<dbReference type="Pfam" id="PF17210">
    <property type="entry name" value="SdrD_B"/>
    <property type="match status" value="1"/>
</dbReference>
<organism evidence="8 9">
    <name type="scientific">Sodaliphilus pleomorphus</name>
    <dbReference type="NCBI Taxonomy" id="2606626"/>
    <lineage>
        <taxon>Bacteria</taxon>
        <taxon>Pseudomonadati</taxon>
        <taxon>Bacteroidota</taxon>
        <taxon>Bacteroidia</taxon>
        <taxon>Bacteroidales</taxon>
        <taxon>Muribaculaceae</taxon>
        <taxon>Sodaliphilus</taxon>
    </lineage>
</organism>
<keyword evidence="2" id="KW-0964">Secreted</keyword>